<keyword evidence="7 8" id="KW-0652">Protein synthesis inhibitor</keyword>
<evidence type="ECO:0000256" key="5">
    <source>
        <dbReference type="ARBA" id="ARBA00022801"/>
    </source>
</evidence>
<dbReference type="Gene3D" id="3.40.420.10">
    <property type="entry name" value="Ricin (A subunit), domain 1"/>
    <property type="match status" value="1"/>
</dbReference>
<dbReference type="SUPFAM" id="SSF56371">
    <property type="entry name" value="Ribosome inactivating proteins (RIP)"/>
    <property type="match status" value="1"/>
</dbReference>
<keyword evidence="4 8" id="KW-0800">Toxin</keyword>
<dbReference type="Proteomes" id="UP000823388">
    <property type="component" value="Chromosome 3K"/>
</dbReference>
<dbReference type="AlphaFoldDB" id="A0A8T0UQ58"/>
<dbReference type="InterPro" id="IPR036041">
    <property type="entry name" value="Ribosome-inact_prot_sf"/>
</dbReference>
<evidence type="ECO:0000256" key="8">
    <source>
        <dbReference type="RuleBase" id="RU004915"/>
    </source>
</evidence>
<evidence type="ECO:0000256" key="4">
    <source>
        <dbReference type="ARBA" id="ARBA00022656"/>
    </source>
</evidence>
<dbReference type="EMBL" id="CM029041">
    <property type="protein sequence ID" value="KAG2623256.1"/>
    <property type="molecule type" value="Genomic_DNA"/>
</dbReference>
<dbReference type="GO" id="GO:0006952">
    <property type="term" value="P:defense response"/>
    <property type="evidence" value="ECO:0007669"/>
    <property type="project" value="UniProtKB-KW"/>
</dbReference>
<protein>
    <recommendedName>
        <fullName evidence="3 8">rRNA N-glycosylase</fullName>
        <ecNumber evidence="3 8">3.2.2.22</ecNumber>
    </recommendedName>
</protein>
<sequence length="247" mass="28402">MADPLQHVPAVNIDASDPTMQEYKAAIEWVRGRYRTRAGVNLFRGVPINSDAPGWFRINLLYPDMPTVSLLIDEINCYLIAFRRGNGDWLHFDDHDLPNDVEGIRLGFDSSYGELLEHIDKQKMAFGLPMLTNTYFALVAYDGDLKRLKKAVVHMIIMFCEAVRFELLFQEILKMMGAGATLPLPPVMWYWTNNWKVLSGFALNCKQREETLEMADDPELLLKVRKFEVNNRDDIAKLMGLIMCKQP</sequence>
<gene>
    <name evidence="9" type="ORF">PVAP13_3KG046600</name>
</gene>
<comment type="catalytic activity">
    <reaction evidence="1 8">
        <text>Endohydrolysis of the N-glycosidic bond at one specific adenosine on the 28S rRNA.</text>
        <dbReference type="EC" id="3.2.2.22"/>
    </reaction>
</comment>
<proteinExistence type="inferred from homology"/>
<comment type="caution">
    <text evidence="9">The sequence shown here is derived from an EMBL/GenBank/DDBJ whole genome shotgun (WGS) entry which is preliminary data.</text>
</comment>
<dbReference type="InterPro" id="IPR001574">
    <property type="entry name" value="Ribosome_inactivat_prot"/>
</dbReference>
<dbReference type="EC" id="3.2.2.22" evidence="3 8"/>
<keyword evidence="5 8" id="KW-0378">Hydrolase</keyword>
<keyword evidence="6 8" id="KW-0611">Plant defense</keyword>
<dbReference type="PANTHER" id="PTHR33453">
    <property type="match status" value="1"/>
</dbReference>
<dbReference type="Pfam" id="PF00161">
    <property type="entry name" value="RIP"/>
    <property type="match status" value="1"/>
</dbReference>
<evidence type="ECO:0000256" key="6">
    <source>
        <dbReference type="ARBA" id="ARBA00022821"/>
    </source>
</evidence>
<evidence type="ECO:0000256" key="2">
    <source>
        <dbReference type="ARBA" id="ARBA00008544"/>
    </source>
</evidence>
<evidence type="ECO:0000313" key="10">
    <source>
        <dbReference type="Proteomes" id="UP000823388"/>
    </source>
</evidence>
<dbReference type="GO" id="GO:0017148">
    <property type="term" value="P:negative regulation of translation"/>
    <property type="evidence" value="ECO:0007669"/>
    <property type="project" value="UniProtKB-KW"/>
</dbReference>
<organism evidence="9 10">
    <name type="scientific">Panicum virgatum</name>
    <name type="common">Blackwell switchgrass</name>
    <dbReference type="NCBI Taxonomy" id="38727"/>
    <lineage>
        <taxon>Eukaryota</taxon>
        <taxon>Viridiplantae</taxon>
        <taxon>Streptophyta</taxon>
        <taxon>Embryophyta</taxon>
        <taxon>Tracheophyta</taxon>
        <taxon>Spermatophyta</taxon>
        <taxon>Magnoliopsida</taxon>
        <taxon>Liliopsida</taxon>
        <taxon>Poales</taxon>
        <taxon>Poaceae</taxon>
        <taxon>PACMAD clade</taxon>
        <taxon>Panicoideae</taxon>
        <taxon>Panicodae</taxon>
        <taxon>Paniceae</taxon>
        <taxon>Panicinae</taxon>
        <taxon>Panicum</taxon>
        <taxon>Panicum sect. Hiantes</taxon>
    </lineage>
</organism>
<dbReference type="GO" id="GO:0030598">
    <property type="term" value="F:rRNA N-glycosylase activity"/>
    <property type="evidence" value="ECO:0007669"/>
    <property type="project" value="UniProtKB-EC"/>
</dbReference>
<name>A0A8T0UQ58_PANVG</name>
<dbReference type="PRINTS" id="PR00396">
    <property type="entry name" value="SHIGARICIN"/>
</dbReference>
<evidence type="ECO:0000256" key="7">
    <source>
        <dbReference type="ARBA" id="ARBA00023193"/>
    </source>
</evidence>
<keyword evidence="10" id="KW-1185">Reference proteome</keyword>
<dbReference type="InterPro" id="IPR017989">
    <property type="entry name" value="Ribosome_inactivat_1/2"/>
</dbReference>
<evidence type="ECO:0000313" key="9">
    <source>
        <dbReference type="EMBL" id="KAG2623256.1"/>
    </source>
</evidence>
<dbReference type="PANTHER" id="PTHR33453:SF9">
    <property type="entry name" value="ALBUMIN B-32"/>
    <property type="match status" value="1"/>
</dbReference>
<reference evidence="9" key="1">
    <citation type="submission" date="2020-05" db="EMBL/GenBank/DDBJ databases">
        <title>WGS assembly of Panicum virgatum.</title>
        <authorList>
            <person name="Lovell J.T."/>
            <person name="Jenkins J."/>
            <person name="Shu S."/>
            <person name="Juenger T.E."/>
            <person name="Schmutz J."/>
        </authorList>
    </citation>
    <scope>NUCLEOTIDE SEQUENCE</scope>
    <source>
        <strain evidence="9">AP13</strain>
    </source>
</reference>
<dbReference type="GO" id="GO:0090729">
    <property type="term" value="F:toxin activity"/>
    <property type="evidence" value="ECO:0007669"/>
    <property type="project" value="UniProtKB-KW"/>
</dbReference>
<evidence type="ECO:0000256" key="1">
    <source>
        <dbReference type="ARBA" id="ARBA00000237"/>
    </source>
</evidence>
<dbReference type="InterPro" id="IPR016138">
    <property type="entry name" value="Ribosome_inactivat_prot_sub1"/>
</dbReference>
<comment type="similarity">
    <text evidence="2">Belongs to the ribosome-inactivating protein family. Type 1 RIP subfamily.</text>
</comment>
<evidence type="ECO:0000256" key="3">
    <source>
        <dbReference type="ARBA" id="ARBA00012001"/>
    </source>
</evidence>
<accession>A0A8T0UQ58</accession>